<dbReference type="EMBL" id="SKFG01000014">
    <property type="protein sequence ID" value="TCZ76197.1"/>
    <property type="molecule type" value="Genomic_DNA"/>
</dbReference>
<dbReference type="Proteomes" id="UP000295418">
    <property type="component" value="Unassembled WGS sequence"/>
</dbReference>
<evidence type="ECO:0000313" key="2">
    <source>
        <dbReference type="Proteomes" id="UP000295418"/>
    </source>
</evidence>
<sequence length="100" mass="12088">MIPEELVNDRYWYSLMLIFHGSKKLRSYWTNEYIDFKHRTIEVDRLKAISKTWSKSEKFMLRLALHLFNGRDKVDLGNMDYLDEHNTALALKALNFRYGR</sequence>
<gene>
    <name evidence="1" type="ORF">E0485_15035</name>
</gene>
<comment type="caution">
    <text evidence="1">The sequence shown here is derived from an EMBL/GenBank/DDBJ whole genome shotgun (WGS) entry which is preliminary data.</text>
</comment>
<proteinExistence type="predicted"/>
<accession>A0A4R4EAB6</accession>
<name>A0A4R4EAB6_9BACL</name>
<protein>
    <submittedName>
        <fullName evidence="1">Uncharacterized protein</fullName>
    </submittedName>
</protein>
<dbReference type="OrthoDB" id="2883779at2"/>
<keyword evidence="2" id="KW-1185">Reference proteome</keyword>
<evidence type="ECO:0000313" key="1">
    <source>
        <dbReference type="EMBL" id="TCZ76197.1"/>
    </source>
</evidence>
<dbReference type="AlphaFoldDB" id="A0A4R4EAB6"/>
<organism evidence="1 2">
    <name type="scientific">Paenibacillus albiflavus</name>
    <dbReference type="NCBI Taxonomy" id="2545760"/>
    <lineage>
        <taxon>Bacteria</taxon>
        <taxon>Bacillati</taxon>
        <taxon>Bacillota</taxon>
        <taxon>Bacilli</taxon>
        <taxon>Bacillales</taxon>
        <taxon>Paenibacillaceae</taxon>
        <taxon>Paenibacillus</taxon>
    </lineage>
</organism>
<reference evidence="1 2" key="1">
    <citation type="submission" date="2019-03" db="EMBL/GenBank/DDBJ databases">
        <authorList>
            <person name="Kim M.K.M."/>
        </authorList>
    </citation>
    <scope>NUCLEOTIDE SEQUENCE [LARGE SCALE GENOMIC DNA]</scope>
    <source>
        <strain evidence="1 2">18JY21-1</strain>
    </source>
</reference>